<dbReference type="Pfam" id="PF02518">
    <property type="entry name" value="HATPase_c"/>
    <property type="match status" value="1"/>
</dbReference>
<protein>
    <recommendedName>
        <fullName evidence="2">histidine kinase</fullName>
        <ecNumber evidence="2">2.7.13.3</ecNumber>
    </recommendedName>
</protein>
<geneLocation type="plasmid" evidence="10 11">
    <name>unnamed4</name>
</geneLocation>
<keyword evidence="5" id="KW-0547">Nucleotide-binding</keyword>
<keyword evidence="3" id="KW-0597">Phosphoprotein</keyword>
<dbReference type="SMART" id="SM00387">
    <property type="entry name" value="HATPase_c"/>
    <property type="match status" value="1"/>
</dbReference>
<name>A0ABY4BDB5_9BACT</name>
<evidence type="ECO:0000256" key="1">
    <source>
        <dbReference type="ARBA" id="ARBA00000085"/>
    </source>
</evidence>
<dbReference type="PANTHER" id="PTHR43065:SF10">
    <property type="entry name" value="PEROXIDE STRESS-ACTIVATED HISTIDINE KINASE MAK3"/>
    <property type="match status" value="1"/>
</dbReference>
<dbReference type="GO" id="GO:0005524">
    <property type="term" value="F:ATP binding"/>
    <property type="evidence" value="ECO:0007669"/>
    <property type="project" value="UniProtKB-KW"/>
</dbReference>
<keyword evidence="10" id="KW-0614">Plasmid</keyword>
<evidence type="ECO:0000313" key="11">
    <source>
        <dbReference type="Proteomes" id="UP000831390"/>
    </source>
</evidence>
<comment type="catalytic activity">
    <reaction evidence="1">
        <text>ATP + protein L-histidine = ADP + protein N-phospho-L-histidine.</text>
        <dbReference type="EC" id="2.7.13.3"/>
    </reaction>
</comment>
<dbReference type="RefSeq" id="WP_243520913.1">
    <property type="nucleotide sequence ID" value="NZ_CP094538.1"/>
</dbReference>
<keyword evidence="6" id="KW-0418">Kinase</keyword>
<dbReference type="SUPFAM" id="SSF55874">
    <property type="entry name" value="ATPase domain of HSP90 chaperone/DNA topoisomerase II/histidine kinase"/>
    <property type="match status" value="2"/>
</dbReference>
<organism evidence="10 11">
    <name type="scientific">Hymenobacter monticola</name>
    <dbReference type="NCBI Taxonomy" id="1705399"/>
    <lineage>
        <taxon>Bacteria</taxon>
        <taxon>Pseudomonadati</taxon>
        <taxon>Bacteroidota</taxon>
        <taxon>Cytophagia</taxon>
        <taxon>Cytophagales</taxon>
        <taxon>Hymenobacteraceae</taxon>
        <taxon>Hymenobacter</taxon>
    </lineage>
</organism>
<sequence length="842" mass="95342">MKQPNPTPHFDIHASVVRHLGEELITDEVSAIMELVKNSYDADADWVAITISSEGQVPEGRAYAGTVGYITLEDNGVGMDYDDIVGKWLVISLSGKREMKANNQTTAKLRVPLGDKGVGRLSTQRLGRQLELISGVKGGEVWHHLAFDWSDFDSLVPLTQVQLQYSTSPKKTSLQGTQLVIAGLTNPDVWRKEAADKFRGQLSQLIFPHKEHRPFAVYLTINGQKHDLDEVSEELQAQAVGRYQFEFGPDKKTGEYQLCITGKIRVGKLRGRENDETRADFERYILTDQGRDFFHFLTDKEANKTNFLTGIVYEDGWLFSFTRKLSFEKDLASKKTALAIANEPKTGQNVANPGKFKGEIDEFDLRGTDINNSVFTGLREYKNLISNQVGVRVFRDGFGIKPYGFDNNDWLNLGHSQTSGGSFYGLRPNNVIGYVAISMAGNAQLKELTSREGFTDSPYARNFQLIMDRTVREINEILERTRRSYNDYRKMRLEKSTGFKTVAEPVAQMKKASQQAKAIESWTREAEQKFSELSVTVKKQVEKLQKEPLFSHPHEAAALPLLQQVEALVSEGAGQLSKVNAILETAQRWEESAGYIGAKVADLEGQLVQFTELAGLGLTAEALTHDIYVLLDRINAYSDSFNRQLTRSGVPPAVYEFLEYVRSFTRDLRKQLTHLSPSLRFNREKREVFPLAEFVRTLREYYTGRFANGNIDFVIDAPRDFVVQTNKGKLTQIFDNLVLNAEYWLREKLKNEPAFVPQIRVEINDPVVRISDNGFGVAEYLEETLFQPFVTAKPVEVGRGLGLFIVQQLLESMGGDIFLLQERNAQNRRYIFQLDLDAIVKR</sequence>
<evidence type="ECO:0000256" key="5">
    <source>
        <dbReference type="ARBA" id="ARBA00022741"/>
    </source>
</evidence>
<keyword evidence="7 10" id="KW-0067">ATP-binding</keyword>
<dbReference type="EC" id="2.7.13.3" evidence="2"/>
<evidence type="ECO:0000256" key="6">
    <source>
        <dbReference type="ARBA" id="ARBA00022777"/>
    </source>
</evidence>
<dbReference type="Gene3D" id="3.30.565.10">
    <property type="entry name" value="Histidine kinase-like ATPase, C-terminal domain"/>
    <property type="match status" value="2"/>
</dbReference>
<dbReference type="InterPro" id="IPR036890">
    <property type="entry name" value="HATPase_C_sf"/>
</dbReference>
<dbReference type="PANTHER" id="PTHR43065">
    <property type="entry name" value="SENSOR HISTIDINE KINASE"/>
    <property type="match status" value="1"/>
</dbReference>
<evidence type="ECO:0000259" key="9">
    <source>
        <dbReference type="PROSITE" id="PS50109"/>
    </source>
</evidence>
<evidence type="ECO:0000256" key="4">
    <source>
        <dbReference type="ARBA" id="ARBA00022679"/>
    </source>
</evidence>
<gene>
    <name evidence="10" type="ORF">MTP16_25460</name>
</gene>
<dbReference type="EMBL" id="CP094538">
    <property type="protein sequence ID" value="UOE36749.1"/>
    <property type="molecule type" value="Genomic_DNA"/>
</dbReference>
<proteinExistence type="predicted"/>
<accession>A0ABY4BDB5</accession>
<evidence type="ECO:0000313" key="10">
    <source>
        <dbReference type="EMBL" id="UOE36749.1"/>
    </source>
</evidence>
<dbReference type="PRINTS" id="PR00344">
    <property type="entry name" value="BCTRLSENSOR"/>
</dbReference>
<feature type="domain" description="Histidine kinase" evidence="9">
    <location>
        <begin position="622"/>
        <end position="838"/>
    </location>
</feature>
<reference evidence="10 11" key="1">
    <citation type="submission" date="2022-03" db="EMBL/GenBank/DDBJ databases">
        <title>Hymenobactersp. isolated from the air.</title>
        <authorList>
            <person name="Won M."/>
            <person name="Kwon S.-W."/>
        </authorList>
    </citation>
    <scope>NUCLEOTIDE SEQUENCE [LARGE SCALE GENOMIC DNA]</scope>
    <source>
        <strain evidence="10 11">KACC 22596</strain>
        <plasmid evidence="10 11">unnamed4</plasmid>
    </source>
</reference>
<dbReference type="Proteomes" id="UP000831390">
    <property type="component" value="Plasmid unnamed4"/>
</dbReference>
<dbReference type="PROSITE" id="PS50109">
    <property type="entry name" value="HIS_KIN"/>
    <property type="match status" value="1"/>
</dbReference>
<dbReference type="InterPro" id="IPR003594">
    <property type="entry name" value="HATPase_dom"/>
</dbReference>
<evidence type="ECO:0000256" key="2">
    <source>
        <dbReference type="ARBA" id="ARBA00012438"/>
    </source>
</evidence>
<evidence type="ECO:0000256" key="3">
    <source>
        <dbReference type="ARBA" id="ARBA00022553"/>
    </source>
</evidence>
<dbReference type="InterPro" id="IPR004358">
    <property type="entry name" value="Sig_transdc_His_kin-like_C"/>
</dbReference>
<evidence type="ECO:0000256" key="8">
    <source>
        <dbReference type="ARBA" id="ARBA00023012"/>
    </source>
</evidence>
<keyword evidence="11" id="KW-1185">Reference proteome</keyword>
<dbReference type="InterPro" id="IPR005467">
    <property type="entry name" value="His_kinase_dom"/>
</dbReference>
<keyword evidence="8" id="KW-0902">Two-component regulatory system</keyword>
<evidence type="ECO:0000256" key="7">
    <source>
        <dbReference type="ARBA" id="ARBA00022840"/>
    </source>
</evidence>
<dbReference type="Pfam" id="PF13589">
    <property type="entry name" value="HATPase_c_3"/>
    <property type="match status" value="1"/>
</dbReference>
<keyword evidence="4" id="KW-0808">Transferase</keyword>